<keyword evidence="3" id="KW-0068">Autocatalytic cleavage</keyword>
<reference evidence="8 9" key="1">
    <citation type="submission" date="2018-08" db="EMBL/GenBank/DDBJ databases">
        <title>Fibrisoma montanum sp. nov., isolated from Danxia mountain soil.</title>
        <authorList>
            <person name="Huang Y."/>
        </authorList>
    </citation>
    <scope>NUCLEOTIDE SEQUENCE [LARGE SCALE GENOMIC DNA]</scope>
    <source>
        <strain evidence="8 9">HYT19</strain>
    </source>
</reference>
<feature type="binding site" evidence="6">
    <location>
        <begin position="190"/>
        <end position="193"/>
    </location>
    <ligand>
        <name>substrate</name>
    </ligand>
</feature>
<dbReference type="FunFam" id="3.60.20.30:FF:000001">
    <property type="entry name" value="Isoaspartyl peptidase/L-asparaginase"/>
    <property type="match status" value="1"/>
</dbReference>
<dbReference type="GO" id="GO:0008233">
    <property type="term" value="F:peptidase activity"/>
    <property type="evidence" value="ECO:0007669"/>
    <property type="project" value="UniProtKB-KW"/>
</dbReference>
<feature type="active site" description="Nucleophile" evidence="5">
    <location>
        <position position="162"/>
    </location>
</feature>
<comment type="caution">
    <text evidence="8">The sequence shown here is derived from an EMBL/GenBank/DDBJ whole genome shotgun (WGS) entry which is preliminary data.</text>
</comment>
<dbReference type="AlphaFoldDB" id="A0A418M4I3"/>
<dbReference type="GO" id="GO:0016811">
    <property type="term" value="F:hydrolase activity, acting on carbon-nitrogen (but not peptide) bonds, in linear amides"/>
    <property type="evidence" value="ECO:0007669"/>
    <property type="project" value="UniProtKB-ARBA"/>
</dbReference>
<protein>
    <recommendedName>
        <fullName evidence="4">Isoaspartyl peptidase</fullName>
    </recommendedName>
</protein>
<dbReference type="InterPro" id="IPR029055">
    <property type="entry name" value="Ntn_hydrolases_N"/>
</dbReference>
<dbReference type="OrthoDB" id="9780217at2"/>
<proteinExistence type="predicted"/>
<sequence length="294" mass="30524">MFVIAIHGGAKSLTPSELTPGQEQAYRQGLEAALNAGCNVLLNGGTALDAVEQAIIALEDNDLFNAGKGAAFTSNETNELQAAIMDGQTLEAGAVAGLRNIRNPIALARSVLDASEHVFLIGDGAEAFARAQGLPFEPDEYFFAQTSYDELKHQLPTKSKGTVGAVALDQHGNLAAATSTGGLTGQLPGRVGDSPLVGAGTYASNSTCAVSCTGDGEYMIRRVAAYDVSCLIEYSGLSLHDACGRVVFDKLKHLGGEGGLIALNRAGEVALPFNSSCMLRGWRNDAGNGETSIF</sequence>
<gene>
    <name evidence="8" type="ORF">DYU11_22155</name>
</gene>
<keyword evidence="1" id="KW-0645">Protease</keyword>
<evidence type="ECO:0000256" key="4">
    <source>
        <dbReference type="ARBA" id="ARBA00069124"/>
    </source>
</evidence>
<evidence type="ECO:0000256" key="2">
    <source>
        <dbReference type="ARBA" id="ARBA00022801"/>
    </source>
</evidence>
<dbReference type="EMBL" id="QXED01000006">
    <property type="protein sequence ID" value="RIV20736.1"/>
    <property type="molecule type" value="Genomic_DNA"/>
</dbReference>
<keyword evidence="2" id="KW-0378">Hydrolase</keyword>
<keyword evidence="9" id="KW-1185">Reference proteome</keyword>
<evidence type="ECO:0000313" key="8">
    <source>
        <dbReference type="EMBL" id="RIV20736.1"/>
    </source>
</evidence>
<evidence type="ECO:0000256" key="5">
    <source>
        <dbReference type="PIRSR" id="PIRSR600246-1"/>
    </source>
</evidence>
<dbReference type="PANTHER" id="PTHR10188">
    <property type="entry name" value="L-ASPARAGINASE"/>
    <property type="match status" value="1"/>
</dbReference>
<name>A0A418M4I3_9BACT</name>
<dbReference type="SUPFAM" id="SSF56235">
    <property type="entry name" value="N-terminal nucleophile aminohydrolases (Ntn hydrolases)"/>
    <property type="match status" value="1"/>
</dbReference>
<dbReference type="CDD" id="cd04701">
    <property type="entry name" value="Asparaginase_2"/>
    <property type="match status" value="1"/>
</dbReference>
<feature type="binding site" evidence="6">
    <location>
        <begin position="213"/>
        <end position="216"/>
    </location>
    <ligand>
        <name>substrate</name>
    </ligand>
</feature>
<evidence type="ECO:0000313" key="9">
    <source>
        <dbReference type="Proteomes" id="UP000283523"/>
    </source>
</evidence>
<accession>A0A418M4I3</accession>
<evidence type="ECO:0000256" key="3">
    <source>
        <dbReference type="ARBA" id="ARBA00022813"/>
    </source>
</evidence>
<dbReference type="RefSeq" id="WP_119669906.1">
    <property type="nucleotide sequence ID" value="NZ_QXED01000006.1"/>
</dbReference>
<feature type="site" description="Cleavage; by autolysis" evidence="7">
    <location>
        <begin position="161"/>
        <end position="162"/>
    </location>
</feature>
<dbReference type="GO" id="GO:0006508">
    <property type="term" value="P:proteolysis"/>
    <property type="evidence" value="ECO:0007669"/>
    <property type="project" value="UniProtKB-KW"/>
</dbReference>
<organism evidence="8 9">
    <name type="scientific">Fibrisoma montanum</name>
    <dbReference type="NCBI Taxonomy" id="2305895"/>
    <lineage>
        <taxon>Bacteria</taxon>
        <taxon>Pseudomonadati</taxon>
        <taxon>Bacteroidota</taxon>
        <taxon>Cytophagia</taxon>
        <taxon>Cytophagales</taxon>
        <taxon>Spirosomataceae</taxon>
        <taxon>Fibrisoma</taxon>
    </lineage>
</organism>
<evidence type="ECO:0000256" key="6">
    <source>
        <dbReference type="PIRSR" id="PIRSR600246-2"/>
    </source>
</evidence>
<evidence type="ECO:0000256" key="1">
    <source>
        <dbReference type="ARBA" id="ARBA00022670"/>
    </source>
</evidence>
<dbReference type="InterPro" id="IPR000246">
    <property type="entry name" value="Peptidase_T2"/>
</dbReference>
<dbReference type="Proteomes" id="UP000283523">
    <property type="component" value="Unassembled WGS sequence"/>
</dbReference>
<evidence type="ECO:0000256" key="7">
    <source>
        <dbReference type="PIRSR" id="PIRSR600246-3"/>
    </source>
</evidence>
<dbReference type="Gene3D" id="3.60.20.30">
    <property type="entry name" value="(Glycosyl)asparaginase"/>
    <property type="match status" value="1"/>
</dbReference>
<dbReference type="Pfam" id="PF01112">
    <property type="entry name" value="Asparaginase_2"/>
    <property type="match status" value="1"/>
</dbReference>
<dbReference type="PANTHER" id="PTHR10188:SF6">
    <property type="entry name" value="N(4)-(BETA-N-ACETYLGLUCOSAMINYL)-L-ASPARAGINASE"/>
    <property type="match status" value="1"/>
</dbReference>